<dbReference type="SUPFAM" id="SSF53448">
    <property type="entry name" value="Nucleotide-diphospho-sugar transferases"/>
    <property type="match status" value="1"/>
</dbReference>
<name>L0EVZ4_LIBCB</name>
<evidence type="ECO:0000313" key="2">
    <source>
        <dbReference type="EMBL" id="AGA64843.1"/>
    </source>
</evidence>
<dbReference type="PATRIC" id="fig|1215343.11.peg.877"/>
<dbReference type="InterPro" id="IPR029044">
    <property type="entry name" value="Nucleotide-diphossugar_trans"/>
</dbReference>
<dbReference type="eggNOG" id="COG1216">
    <property type="taxonomic scope" value="Bacteria"/>
</dbReference>
<dbReference type="EMBL" id="CP003789">
    <property type="protein sequence ID" value="AGA64843.1"/>
    <property type="molecule type" value="Genomic_DNA"/>
</dbReference>
<dbReference type="STRING" id="1215343.B488_08510"/>
<dbReference type="Gene3D" id="3.90.550.10">
    <property type="entry name" value="Spore Coat Polysaccharide Biosynthesis Protein SpsA, Chain A"/>
    <property type="match status" value="1"/>
</dbReference>
<evidence type="ECO:0000313" key="3">
    <source>
        <dbReference type="Proteomes" id="UP000010799"/>
    </source>
</evidence>
<dbReference type="Proteomes" id="UP000010799">
    <property type="component" value="Chromosome"/>
</dbReference>
<dbReference type="Pfam" id="PF00535">
    <property type="entry name" value="Glycos_transf_2"/>
    <property type="match status" value="1"/>
</dbReference>
<dbReference type="HOGENOM" id="CLU_076613_0_0_5"/>
<dbReference type="RefSeq" id="WP_015273270.1">
    <property type="nucleotide sequence ID" value="NC_019907.1"/>
</dbReference>
<reference evidence="2 3" key="1">
    <citation type="journal article" date="2012" name="Stand. Genomic Sci.">
        <title>Complete genome sequence of Liberibacter crescens BT-1.</title>
        <authorList>
            <person name="Leonard M.T."/>
            <person name="Fagen J.R."/>
            <person name="Davis-Richardson A.G."/>
            <person name="Davis M.J."/>
            <person name="Triplett E.W."/>
        </authorList>
    </citation>
    <scope>NUCLEOTIDE SEQUENCE [LARGE SCALE GENOMIC DNA]</scope>
    <source>
        <strain evidence="2 3">BT-1</strain>
    </source>
</reference>
<gene>
    <name evidence="2" type="ordered locus">B488_08510</name>
</gene>
<protein>
    <recommendedName>
        <fullName evidence="1">Glycosyltransferase 2-like domain-containing protein</fullName>
    </recommendedName>
</protein>
<proteinExistence type="predicted"/>
<dbReference type="AlphaFoldDB" id="L0EVZ4"/>
<feature type="domain" description="Glycosyltransferase 2-like" evidence="1">
    <location>
        <begin position="5"/>
        <end position="94"/>
    </location>
</feature>
<keyword evidence="3" id="KW-1185">Reference proteome</keyword>
<dbReference type="KEGG" id="lcc:B488_08510"/>
<dbReference type="InterPro" id="IPR001173">
    <property type="entry name" value="Glyco_trans_2-like"/>
</dbReference>
<evidence type="ECO:0000259" key="1">
    <source>
        <dbReference type="Pfam" id="PF00535"/>
    </source>
</evidence>
<accession>L0EVZ4</accession>
<sequence>MLDVTVVITSCRRFGLLNRTLESFFSTNDYLVSEIIIVEDSDDKNVLEILEMFPNQGIRVLLNGSNFGQLRSIDIAYSQVKIPYILHMEDDWLFCGSGLIHSAVNILKMNPEILLVQMRTESDMPSCIRCLPDTVSPVPYKKIPATAHHVWYSFTFNPSLKRISDYLQLSGGYSAFFDEVSISLYYKDMGKVMAWIKNADVRHIGYGCSNYQYKYNSMYEAFRESLKRFFSMKTLYKWQESLRRRINHFRRVYKI</sequence>
<organism evidence="2 3">
    <name type="scientific">Liberibacter crescens (strain BT-1)</name>
    <dbReference type="NCBI Taxonomy" id="1215343"/>
    <lineage>
        <taxon>Bacteria</taxon>
        <taxon>Pseudomonadati</taxon>
        <taxon>Pseudomonadota</taxon>
        <taxon>Alphaproteobacteria</taxon>
        <taxon>Hyphomicrobiales</taxon>
        <taxon>Rhizobiaceae</taxon>
        <taxon>Liberibacter</taxon>
    </lineage>
</organism>